<evidence type="ECO:0000313" key="10">
    <source>
        <dbReference type="Proteomes" id="UP000612456"/>
    </source>
</evidence>
<gene>
    <name evidence="9" type="primary">rocA</name>
    <name evidence="9" type="ORF">GCM10010911_28150</name>
</gene>
<dbReference type="GO" id="GO:0009898">
    <property type="term" value="C:cytoplasmic side of plasma membrane"/>
    <property type="evidence" value="ECO:0007669"/>
    <property type="project" value="TreeGrafter"/>
</dbReference>
<reference evidence="9" key="1">
    <citation type="journal article" date="2014" name="Int. J. Syst. Evol. Microbiol.">
        <title>Complete genome sequence of Corynebacterium casei LMG S-19264T (=DSM 44701T), isolated from a smear-ripened cheese.</title>
        <authorList>
            <consortium name="US DOE Joint Genome Institute (JGI-PGF)"/>
            <person name="Walter F."/>
            <person name="Albersmeier A."/>
            <person name="Kalinowski J."/>
            <person name="Ruckert C."/>
        </authorList>
    </citation>
    <scope>NUCLEOTIDE SEQUENCE</scope>
    <source>
        <strain evidence="9">CGMCC 1.15178</strain>
    </source>
</reference>
<dbReference type="Gene3D" id="3.40.605.10">
    <property type="entry name" value="Aldehyde Dehydrogenase, Chain A, domain 1"/>
    <property type="match status" value="1"/>
</dbReference>
<feature type="domain" description="Aldehyde dehydrogenase" evidence="8">
    <location>
        <begin position="51"/>
        <end position="513"/>
    </location>
</feature>
<dbReference type="AlphaFoldDB" id="A0A916YZ36"/>
<dbReference type="PROSITE" id="PS00070">
    <property type="entry name" value="ALDEHYDE_DEHYDR_CYS"/>
    <property type="match status" value="1"/>
</dbReference>
<comment type="catalytic activity">
    <reaction evidence="5">
        <text>L-glutamate 5-semialdehyde + NAD(+) + H2O = L-glutamate + NADH + 2 H(+)</text>
        <dbReference type="Rhea" id="RHEA:30235"/>
        <dbReference type="ChEBI" id="CHEBI:15377"/>
        <dbReference type="ChEBI" id="CHEBI:15378"/>
        <dbReference type="ChEBI" id="CHEBI:29985"/>
        <dbReference type="ChEBI" id="CHEBI:57540"/>
        <dbReference type="ChEBI" id="CHEBI:57945"/>
        <dbReference type="ChEBI" id="CHEBI:58066"/>
        <dbReference type="EC" id="1.2.1.88"/>
    </reaction>
</comment>
<dbReference type="EC" id="1.2.1.88" evidence="2 7"/>
<dbReference type="PANTHER" id="PTHR42862">
    <property type="entry name" value="DELTA-1-PYRROLINE-5-CARBOXYLATE DEHYDROGENASE 1, ISOFORM A-RELATED"/>
    <property type="match status" value="1"/>
</dbReference>
<evidence type="ECO:0000256" key="7">
    <source>
        <dbReference type="NCBIfam" id="TIGR01237"/>
    </source>
</evidence>
<evidence type="ECO:0000256" key="6">
    <source>
        <dbReference type="ARBA" id="ARBA00061617"/>
    </source>
</evidence>
<dbReference type="NCBIfam" id="NF002852">
    <property type="entry name" value="PRK03137.1"/>
    <property type="match status" value="1"/>
</dbReference>
<keyword evidence="3" id="KW-0560">Oxidoreductase</keyword>
<keyword evidence="10" id="KW-1185">Reference proteome</keyword>
<sequence length="517" mass="55947">MEPFRNEPFTNFALDHNRQTFMEALASVKAEWGKHYPLVINGKRITAGNPQPSINPSRHAQITGYVSQADHSLMDQAIEGASAAYTIWQLEKPLFRIGMLYKAAALMRRRRHWFSAWLVYEAGKTWVEADVETAEAIDFLNYYASEAERLLLHPPKLVSYPCEHNEWSYMPLGVGAVIPPWNFPLAIMAGMTAAAVVCGNTVVLKPASATPIIAYHFVSLLEEAGLPGGVVQYVPCPGSRLGDQMVTHPLVRFINFTGSMEVGLGINEKAALRRPGQRWLKRVTAELGGKDGIIVDDSADIGEAAVAVVQSAFGYSGQKCSACSRAIVHQGVYDEFLAEVVRRAGLLKVGPADAFDTNVGAVIDRAAFDKVAAYIELAAAEGTIVCGGAEQLDPSEGYYAGPTVVAGVDAQARIAQEEIFGPVLVVIRADDYAHALEIANGTPYGLTGSVFSGNRAHLELAREKFHVGNLYFNRKCTGALVGVHPFGGFDLSGTDSKAGGPDYLLQFLQAKVVTERM</sequence>
<dbReference type="InterPro" id="IPR050485">
    <property type="entry name" value="Proline_metab_enzyme"/>
</dbReference>
<comment type="caution">
    <text evidence="9">The sequence shown here is derived from an EMBL/GenBank/DDBJ whole genome shotgun (WGS) entry which is preliminary data.</text>
</comment>
<dbReference type="FunFam" id="3.40.309.10:FF:000005">
    <property type="entry name" value="1-pyrroline-5-carboxylate dehydrogenase 1"/>
    <property type="match status" value="1"/>
</dbReference>
<dbReference type="InterPro" id="IPR016163">
    <property type="entry name" value="Ald_DH_C"/>
</dbReference>
<dbReference type="PANTHER" id="PTHR42862:SF1">
    <property type="entry name" value="DELTA-1-PYRROLINE-5-CARBOXYLATE DEHYDROGENASE 2, ISOFORM A-RELATED"/>
    <property type="match status" value="1"/>
</dbReference>
<dbReference type="RefSeq" id="WP_188992580.1">
    <property type="nucleotide sequence ID" value="NZ_BMHP01000002.1"/>
</dbReference>
<dbReference type="InterPro" id="IPR016162">
    <property type="entry name" value="Ald_DH_N"/>
</dbReference>
<protein>
    <recommendedName>
        <fullName evidence="2 7">L-glutamate gamma-semialdehyde dehydrogenase</fullName>
        <ecNumber evidence="2 7">1.2.1.88</ecNumber>
    </recommendedName>
</protein>
<name>A0A916YZ36_9BACL</name>
<dbReference type="GO" id="GO:0004657">
    <property type="term" value="F:proline dehydrogenase activity"/>
    <property type="evidence" value="ECO:0007669"/>
    <property type="project" value="UniProtKB-ARBA"/>
</dbReference>
<evidence type="ECO:0000256" key="2">
    <source>
        <dbReference type="ARBA" id="ARBA00012884"/>
    </source>
</evidence>
<dbReference type="Proteomes" id="UP000612456">
    <property type="component" value="Unassembled WGS sequence"/>
</dbReference>
<evidence type="ECO:0000256" key="4">
    <source>
        <dbReference type="ARBA" id="ARBA00023027"/>
    </source>
</evidence>
<comment type="pathway">
    <text evidence="1">Amino-acid degradation; L-proline degradation into L-glutamate; L-glutamate from L-proline: step 2/2.</text>
</comment>
<dbReference type="Gene3D" id="3.40.309.10">
    <property type="entry name" value="Aldehyde Dehydrogenase, Chain A, domain 2"/>
    <property type="match status" value="1"/>
</dbReference>
<organism evidence="9 10">
    <name type="scientific">Paenibacillus nasutitermitis</name>
    <dbReference type="NCBI Taxonomy" id="1652958"/>
    <lineage>
        <taxon>Bacteria</taxon>
        <taxon>Bacillati</taxon>
        <taxon>Bacillota</taxon>
        <taxon>Bacilli</taxon>
        <taxon>Bacillales</taxon>
        <taxon>Paenibacillaceae</taxon>
        <taxon>Paenibacillus</taxon>
    </lineage>
</organism>
<evidence type="ECO:0000259" key="8">
    <source>
        <dbReference type="Pfam" id="PF00171"/>
    </source>
</evidence>
<evidence type="ECO:0000256" key="1">
    <source>
        <dbReference type="ARBA" id="ARBA00004786"/>
    </source>
</evidence>
<dbReference type="InterPro" id="IPR016160">
    <property type="entry name" value="Ald_DH_CS_CYS"/>
</dbReference>
<dbReference type="CDD" id="cd07124">
    <property type="entry name" value="ALDH_PutA-P5CDH-RocA"/>
    <property type="match status" value="1"/>
</dbReference>
<dbReference type="SUPFAM" id="SSF53720">
    <property type="entry name" value="ALDH-like"/>
    <property type="match status" value="1"/>
</dbReference>
<dbReference type="GO" id="GO:0003842">
    <property type="term" value="F:L-glutamate gamma-semialdehyde dehydrogenase activity"/>
    <property type="evidence" value="ECO:0007669"/>
    <property type="project" value="UniProtKB-UniRule"/>
</dbReference>
<evidence type="ECO:0000256" key="5">
    <source>
        <dbReference type="ARBA" id="ARBA00048142"/>
    </source>
</evidence>
<dbReference type="InterPro" id="IPR005932">
    <property type="entry name" value="RocA"/>
</dbReference>
<proteinExistence type="inferred from homology"/>
<dbReference type="InterPro" id="IPR016161">
    <property type="entry name" value="Ald_DH/histidinol_DH"/>
</dbReference>
<dbReference type="FunFam" id="3.40.605.10:FF:000045">
    <property type="entry name" value="1-pyrroline-5-carboxylate dehydrogenase 1"/>
    <property type="match status" value="1"/>
</dbReference>
<reference evidence="9" key="2">
    <citation type="submission" date="2020-09" db="EMBL/GenBank/DDBJ databases">
        <authorList>
            <person name="Sun Q."/>
            <person name="Zhou Y."/>
        </authorList>
    </citation>
    <scope>NUCLEOTIDE SEQUENCE</scope>
    <source>
        <strain evidence="9">CGMCC 1.15178</strain>
    </source>
</reference>
<dbReference type="Pfam" id="PF00171">
    <property type="entry name" value="Aldedh"/>
    <property type="match status" value="1"/>
</dbReference>
<dbReference type="EMBL" id="BMHP01000002">
    <property type="protein sequence ID" value="GGD68728.1"/>
    <property type="molecule type" value="Genomic_DNA"/>
</dbReference>
<keyword evidence="4" id="KW-0520">NAD</keyword>
<dbReference type="InterPro" id="IPR015590">
    <property type="entry name" value="Aldehyde_DH_dom"/>
</dbReference>
<evidence type="ECO:0000256" key="3">
    <source>
        <dbReference type="ARBA" id="ARBA00023002"/>
    </source>
</evidence>
<accession>A0A916YZ36</accession>
<evidence type="ECO:0000313" key="9">
    <source>
        <dbReference type="EMBL" id="GGD68728.1"/>
    </source>
</evidence>
<dbReference type="GO" id="GO:0010133">
    <property type="term" value="P:L-proline catabolic process to L-glutamate"/>
    <property type="evidence" value="ECO:0007669"/>
    <property type="project" value="TreeGrafter"/>
</dbReference>
<dbReference type="NCBIfam" id="TIGR01237">
    <property type="entry name" value="D1pyr5carbox2"/>
    <property type="match status" value="1"/>
</dbReference>
<comment type="similarity">
    <text evidence="6">Belongs to the aldehyde dehydrogenase family. RocA subfamily.</text>
</comment>